<dbReference type="Gene3D" id="1.10.260.40">
    <property type="entry name" value="lambda repressor-like DNA-binding domains"/>
    <property type="match status" value="1"/>
</dbReference>
<keyword evidence="2" id="KW-1185">Reference proteome</keyword>
<comment type="caution">
    <text evidence="1">The sequence shown here is derived from an EMBL/GenBank/DDBJ whole genome shotgun (WGS) entry which is preliminary data.</text>
</comment>
<dbReference type="Proteomes" id="UP000441523">
    <property type="component" value="Unassembled WGS sequence"/>
</dbReference>
<dbReference type="EMBL" id="VZZJ01000015">
    <property type="protein sequence ID" value="KAB1072198.1"/>
    <property type="molecule type" value="Genomic_DNA"/>
</dbReference>
<evidence type="ECO:0008006" key="3">
    <source>
        <dbReference type="Google" id="ProtNLM"/>
    </source>
</evidence>
<organism evidence="1 2">
    <name type="scientific">Methylobacterium planeticum</name>
    <dbReference type="NCBI Taxonomy" id="2615211"/>
    <lineage>
        <taxon>Bacteria</taxon>
        <taxon>Pseudomonadati</taxon>
        <taxon>Pseudomonadota</taxon>
        <taxon>Alphaproteobacteria</taxon>
        <taxon>Hyphomicrobiales</taxon>
        <taxon>Methylobacteriaceae</taxon>
        <taxon>Methylobacterium</taxon>
    </lineage>
</organism>
<protein>
    <recommendedName>
        <fullName evidence="3">Helix-turn-helix transcriptional regulator</fullName>
    </recommendedName>
</protein>
<name>A0A6N6MQA0_9HYPH</name>
<evidence type="ECO:0000313" key="1">
    <source>
        <dbReference type="EMBL" id="KAB1072198.1"/>
    </source>
</evidence>
<dbReference type="SUPFAM" id="SSF47413">
    <property type="entry name" value="lambda repressor-like DNA-binding domains"/>
    <property type="match status" value="1"/>
</dbReference>
<evidence type="ECO:0000313" key="2">
    <source>
        <dbReference type="Proteomes" id="UP000441523"/>
    </source>
</evidence>
<dbReference type="AlphaFoldDB" id="A0A6N6MQA0"/>
<reference evidence="1 2" key="1">
    <citation type="submission" date="2019-09" db="EMBL/GenBank/DDBJ databases">
        <title>YIM 132548 draft genome.</title>
        <authorList>
            <person name="Jiang L."/>
        </authorList>
    </citation>
    <scope>NUCLEOTIDE SEQUENCE [LARGE SCALE GENOMIC DNA]</scope>
    <source>
        <strain evidence="1 2">YIM 132548</strain>
    </source>
</reference>
<sequence length="81" mass="8469">MLTTGNQLKAARALVGMEQSRLAEVAGLNVNTIRNMEAAGLGPIAGRSVNVQAIQRALEEAGVTFLNGGEPGVRLKRKDPA</sequence>
<dbReference type="GO" id="GO:0003677">
    <property type="term" value="F:DNA binding"/>
    <property type="evidence" value="ECO:0007669"/>
    <property type="project" value="InterPro"/>
</dbReference>
<dbReference type="InterPro" id="IPR010982">
    <property type="entry name" value="Lambda_DNA-bd_dom_sf"/>
</dbReference>
<gene>
    <name evidence="1" type="ORF">F6X51_17415</name>
</gene>
<accession>A0A6N6MQA0</accession>
<proteinExistence type="predicted"/>